<dbReference type="SMART" id="SM00906">
    <property type="entry name" value="Fungal_trans"/>
    <property type="match status" value="1"/>
</dbReference>
<dbReference type="CDD" id="cd12148">
    <property type="entry name" value="fungal_TF_MHR"/>
    <property type="match status" value="1"/>
</dbReference>
<sequence>MTVDESSNINARHTTSTQRRAAAKQRYVRKGTKSCWECRRRKIRCIFDDNGPRDTCRTCWQKGATCISQEFPEEEARKAPAPAGSLGDRLDRVEKLVEQLYHRVDELDAPMSSNAQLLTCSRKLSAAIPSTEDCQVIYKLSSDADLAFQFMFLPHSLLDSLEPESVEHFVESLREPMHPVLLAKKMLMTATMLQRVPTKRPDELGVSKTFFRIMEELAETAIDVVCETNTFMGTIEALECIVLQAVYLANGGKPRLSLLSCRRAISVAQLMGLHRPHDPATMESVDSKSPKLTGFVWLRLVYLERYLCLLLGIPSSTHNARTITDESTRSHFESHPLGRLDRLHCEVAAKIIRRNEQDSFPFSVESTHALDRELQMAAATMPPRWWTIPSFGKQPDNPLETACKSLNLCGQIIHFFLIIEIHLPFMLRHSKDGTASSSRMACVDASREVLARVLSIRNAQGVSNIPNVAEFSALIAAMTLLLAHIDARRRDRGKDVLAHQRHTDRDKVEEVLEHMHDGSSKSTDMLSMKSTDVLESLLAIEANAAWGSTFTTSLSSTSAPVSGGVGETETRDPRDVLQLKIPCYGTVTISPDAPPPCEPWVSSDRAQKWASQERGTLGSAASLDPSVLTGVDPEDEIAASIGDPRRPATQCSSLPMDHNADPRWLFEFGNSRTMGPVNSSGLEDPPFQGADAAFFDSMIRGFEESEPPC</sequence>
<dbReference type="CDD" id="cd00067">
    <property type="entry name" value="GAL4"/>
    <property type="match status" value="1"/>
</dbReference>
<dbReference type="GO" id="GO:0003677">
    <property type="term" value="F:DNA binding"/>
    <property type="evidence" value="ECO:0007669"/>
    <property type="project" value="InterPro"/>
</dbReference>
<dbReference type="PANTHER" id="PTHR47840">
    <property type="entry name" value="ZN(II)2CYS6 TRANSCRIPTION FACTOR (EUROFUNG)-RELATED"/>
    <property type="match status" value="1"/>
</dbReference>
<evidence type="ECO:0000313" key="7">
    <source>
        <dbReference type="EMBL" id="KZL73309.1"/>
    </source>
</evidence>
<dbReference type="InterPro" id="IPR007219">
    <property type="entry name" value="XnlR_reg_dom"/>
</dbReference>
<evidence type="ECO:0000256" key="1">
    <source>
        <dbReference type="ARBA" id="ARBA00022723"/>
    </source>
</evidence>
<reference evidence="7 8" key="1">
    <citation type="submission" date="2015-06" db="EMBL/GenBank/DDBJ databases">
        <title>Survival trade-offs in plant roots during colonization by closely related pathogenic and mutualistic fungi.</title>
        <authorList>
            <person name="Hacquard S."/>
            <person name="Kracher B."/>
            <person name="Hiruma K."/>
            <person name="Weinman A."/>
            <person name="Muench P."/>
            <person name="Garrido Oter R."/>
            <person name="Ver Loren van Themaat E."/>
            <person name="Dallerey J.-F."/>
            <person name="Damm U."/>
            <person name="Henrissat B."/>
            <person name="Lespinet O."/>
            <person name="Thon M."/>
            <person name="Kemen E."/>
            <person name="McHardy A.C."/>
            <person name="Schulze-Lefert P."/>
            <person name="O'Connell R.J."/>
        </authorList>
    </citation>
    <scope>NUCLEOTIDE SEQUENCE [LARGE SCALE GENOMIC DNA]</scope>
    <source>
        <strain evidence="7 8">0861</strain>
    </source>
</reference>
<feature type="compositionally biased region" description="Polar residues" evidence="5">
    <location>
        <begin position="1"/>
        <end position="19"/>
    </location>
</feature>
<dbReference type="SMART" id="SM00066">
    <property type="entry name" value="GAL4"/>
    <property type="match status" value="1"/>
</dbReference>
<evidence type="ECO:0000256" key="3">
    <source>
        <dbReference type="ARBA" id="ARBA00023163"/>
    </source>
</evidence>
<dbReference type="GO" id="GO:0006351">
    <property type="term" value="P:DNA-templated transcription"/>
    <property type="evidence" value="ECO:0007669"/>
    <property type="project" value="InterPro"/>
</dbReference>
<proteinExistence type="predicted"/>
<dbReference type="EMBL" id="LFIV01000046">
    <property type="protein sequence ID" value="KZL73309.1"/>
    <property type="molecule type" value="Genomic_DNA"/>
</dbReference>
<dbReference type="InterPro" id="IPR036864">
    <property type="entry name" value="Zn2-C6_fun-type_DNA-bd_sf"/>
</dbReference>
<feature type="domain" description="Zn(2)-C6 fungal-type" evidence="6">
    <location>
        <begin position="34"/>
        <end position="68"/>
    </location>
</feature>
<name>A0A166UEC5_9PEZI</name>
<keyword evidence="3" id="KW-0804">Transcription</keyword>
<dbReference type="STRING" id="708197.A0A166UEC5"/>
<feature type="region of interest" description="Disordered" evidence="5">
    <location>
        <begin position="1"/>
        <end position="23"/>
    </location>
</feature>
<dbReference type="GO" id="GO:0000981">
    <property type="term" value="F:DNA-binding transcription factor activity, RNA polymerase II-specific"/>
    <property type="evidence" value="ECO:0007669"/>
    <property type="project" value="InterPro"/>
</dbReference>
<evidence type="ECO:0000256" key="5">
    <source>
        <dbReference type="SAM" id="MobiDB-lite"/>
    </source>
</evidence>
<protein>
    <submittedName>
        <fullName evidence="7">C6 zinc finger protein</fullName>
    </submittedName>
</protein>
<dbReference type="PROSITE" id="PS00463">
    <property type="entry name" value="ZN2_CY6_FUNGAL_1"/>
    <property type="match status" value="1"/>
</dbReference>
<dbReference type="GO" id="GO:0008270">
    <property type="term" value="F:zinc ion binding"/>
    <property type="evidence" value="ECO:0007669"/>
    <property type="project" value="InterPro"/>
</dbReference>
<dbReference type="PROSITE" id="PS50048">
    <property type="entry name" value="ZN2_CY6_FUNGAL_2"/>
    <property type="match status" value="1"/>
</dbReference>
<keyword evidence="1" id="KW-0479">Metal-binding</keyword>
<dbReference type="Gene3D" id="4.10.240.10">
    <property type="entry name" value="Zn(2)-C6 fungal-type DNA-binding domain"/>
    <property type="match status" value="1"/>
</dbReference>
<comment type="caution">
    <text evidence="7">The sequence shown here is derived from an EMBL/GenBank/DDBJ whole genome shotgun (WGS) entry which is preliminary data.</text>
</comment>
<gene>
    <name evidence="7" type="ORF">CT0861_09775</name>
</gene>
<evidence type="ECO:0000259" key="6">
    <source>
        <dbReference type="PROSITE" id="PS50048"/>
    </source>
</evidence>
<dbReference type="PANTHER" id="PTHR47840:SF1">
    <property type="entry name" value="ZN(II)2CYS6 TRANSCRIPTION FACTOR (EUROFUNG)"/>
    <property type="match status" value="1"/>
</dbReference>
<keyword evidence="8" id="KW-1185">Reference proteome</keyword>
<dbReference type="InterPro" id="IPR001138">
    <property type="entry name" value="Zn2Cys6_DnaBD"/>
</dbReference>
<keyword evidence="4" id="KW-0539">Nucleus</keyword>
<dbReference type="Proteomes" id="UP000076552">
    <property type="component" value="Unassembled WGS sequence"/>
</dbReference>
<dbReference type="SUPFAM" id="SSF57701">
    <property type="entry name" value="Zn2/Cys6 DNA-binding domain"/>
    <property type="match status" value="1"/>
</dbReference>
<evidence type="ECO:0000313" key="8">
    <source>
        <dbReference type="Proteomes" id="UP000076552"/>
    </source>
</evidence>
<organism evidence="7 8">
    <name type="scientific">Colletotrichum tofieldiae</name>
    <dbReference type="NCBI Taxonomy" id="708197"/>
    <lineage>
        <taxon>Eukaryota</taxon>
        <taxon>Fungi</taxon>
        <taxon>Dikarya</taxon>
        <taxon>Ascomycota</taxon>
        <taxon>Pezizomycotina</taxon>
        <taxon>Sordariomycetes</taxon>
        <taxon>Hypocreomycetidae</taxon>
        <taxon>Glomerellales</taxon>
        <taxon>Glomerellaceae</taxon>
        <taxon>Colletotrichum</taxon>
        <taxon>Colletotrichum spaethianum species complex</taxon>
    </lineage>
</organism>
<accession>A0A166UEC5</accession>
<dbReference type="Pfam" id="PF00172">
    <property type="entry name" value="Zn_clus"/>
    <property type="match status" value="1"/>
</dbReference>
<evidence type="ECO:0000256" key="4">
    <source>
        <dbReference type="ARBA" id="ARBA00023242"/>
    </source>
</evidence>
<keyword evidence="2" id="KW-0805">Transcription regulation</keyword>
<evidence type="ECO:0000256" key="2">
    <source>
        <dbReference type="ARBA" id="ARBA00023015"/>
    </source>
</evidence>
<dbReference type="AlphaFoldDB" id="A0A166UEC5"/>